<protein>
    <submittedName>
        <fullName evidence="7">ABC transporter permease</fullName>
    </submittedName>
</protein>
<dbReference type="InterPro" id="IPR003339">
    <property type="entry name" value="ABC/ECF_trnsptr_transmembrane"/>
</dbReference>
<evidence type="ECO:0000256" key="1">
    <source>
        <dbReference type="ARBA" id="ARBA00004141"/>
    </source>
</evidence>
<feature type="transmembrane region" description="Helical" evidence="6">
    <location>
        <begin position="237"/>
        <end position="261"/>
    </location>
</feature>
<evidence type="ECO:0000256" key="5">
    <source>
        <dbReference type="ARBA" id="ARBA00023136"/>
    </source>
</evidence>
<proteinExistence type="predicted"/>
<gene>
    <name evidence="7" type="ORF">BK138_27220</name>
</gene>
<feature type="transmembrane region" description="Helical" evidence="6">
    <location>
        <begin position="64"/>
        <end position="84"/>
    </location>
</feature>
<dbReference type="GO" id="GO:0005886">
    <property type="term" value="C:plasma membrane"/>
    <property type="evidence" value="ECO:0007669"/>
    <property type="project" value="UniProtKB-ARBA"/>
</dbReference>
<evidence type="ECO:0000256" key="3">
    <source>
        <dbReference type="ARBA" id="ARBA00022692"/>
    </source>
</evidence>
<keyword evidence="4 6" id="KW-1133">Transmembrane helix</keyword>
<reference evidence="7 8" key="1">
    <citation type="submission" date="2016-11" db="EMBL/GenBank/DDBJ databases">
        <title>Paenibacillus species isolates.</title>
        <authorList>
            <person name="Beno S.M."/>
        </authorList>
    </citation>
    <scope>NUCLEOTIDE SEQUENCE [LARGE SCALE GENOMIC DNA]</scope>
    <source>
        <strain evidence="7 8">FSL R5-0378</strain>
    </source>
</reference>
<dbReference type="PANTHER" id="PTHR34857">
    <property type="entry name" value="SLL0384 PROTEIN"/>
    <property type="match status" value="1"/>
</dbReference>
<dbReference type="EMBL" id="MRTP01000011">
    <property type="protein sequence ID" value="OMF50313.1"/>
    <property type="molecule type" value="Genomic_DNA"/>
</dbReference>
<evidence type="ECO:0000313" key="8">
    <source>
        <dbReference type="Proteomes" id="UP000187172"/>
    </source>
</evidence>
<dbReference type="InterPro" id="IPR051611">
    <property type="entry name" value="ECF_transporter_component"/>
</dbReference>
<evidence type="ECO:0000256" key="6">
    <source>
        <dbReference type="SAM" id="Phobius"/>
    </source>
</evidence>
<evidence type="ECO:0000256" key="4">
    <source>
        <dbReference type="ARBA" id="ARBA00022989"/>
    </source>
</evidence>
<dbReference type="PANTHER" id="PTHR34857:SF2">
    <property type="entry name" value="SLL0384 PROTEIN"/>
    <property type="match status" value="1"/>
</dbReference>
<dbReference type="Pfam" id="PF02361">
    <property type="entry name" value="CbiQ"/>
    <property type="match status" value="1"/>
</dbReference>
<evidence type="ECO:0000313" key="7">
    <source>
        <dbReference type="EMBL" id="OMF50313.1"/>
    </source>
</evidence>
<dbReference type="STRING" id="297318.BK138_27220"/>
<sequence length="270" mass="30768">MNRFLTPSRHTWLHRANPSLKLAVLIMLFIVTIQTRSIDFAVYQAAVYIALLFLLSGYPAWKVGLLVLSFSLVFVSSSLTMILFGKGDHVWWQWGLFRVSEESFYRGLHLGFRAIAFAAEGLLFVMTTPSVKLFYSLMQNFRLPPKFAYSFMASIRLLSIVWEEFLIRRQALRIRGVRTGRGPSGLLQHVRLYAVPLLSQSIRRAHRVAVAMEAKQFSGSGRRTYYYPSAFSRYDGLAVLMFVIALTAAYYAAAAVPWFGIEDVRYHGQG</sequence>
<keyword evidence="5 6" id="KW-0472">Membrane</keyword>
<dbReference type="AlphaFoldDB" id="A0A1R1EEQ0"/>
<feature type="transmembrane region" description="Helical" evidence="6">
    <location>
        <begin position="40"/>
        <end position="58"/>
    </location>
</feature>
<keyword evidence="3 6" id="KW-0812">Transmembrane</keyword>
<comment type="subcellular location">
    <subcellularLocation>
        <location evidence="1">Membrane</location>
        <topology evidence="1">Multi-pass membrane protein</topology>
    </subcellularLocation>
</comment>
<evidence type="ECO:0000256" key="2">
    <source>
        <dbReference type="ARBA" id="ARBA00022475"/>
    </source>
</evidence>
<accession>A0A1R1EEQ0</accession>
<dbReference type="Proteomes" id="UP000187172">
    <property type="component" value="Unassembled WGS sequence"/>
</dbReference>
<name>A0A1R1EEQ0_9BACL</name>
<keyword evidence="8" id="KW-1185">Reference proteome</keyword>
<feature type="transmembrane region" description="Helical" evidence="6">
    <location>
        <begin position="104"/>
        <end position="127"/>
    </location>
</feature>
<keyword evidence="2" id="KW-1003">Cell membrane</keyword>
<dbReference type="RefSeq" id="WP_076174109.1">
    <property type="nucleotide sequence ID" value="NZ_MRTP01000011.1"/>
</dbReference>
<organism evidence="7 8">
    <name type="scientific">Paenibacillus rhizosphaerae</name>
    <dbReference type="NCBI Taxonomy" id="297318"/>
    <lineage>
        <taxon>Bacteria</taxon>
        <taxon>Bacillati</taxon>
        <taxon>Bacillota</taxon>
        <taxon>Bacilli</taxon>
        <taxon>Bacillales</taxon>
        <taxon>Paenibacillaceae</taxon>
        <taxon>Paenibacillus</taxon>
    </lineage>
</organism>
<comment type="caution">
    <text evidence="7">The sequence shown here is derived from an EMBL/GenBank/DDBJ whole genome shotgun (WGS) entry which is preliminary data.</text>
</comment>
<dbReference type="CDD" id="cd16914">
    <property type="entry name" value="EcfT"/>
    <property type="match status" value="1"/>
</dbReference>
<feature type="transmembrane region" description="Helical" evidence="6">
    <location>
        <begin position="12"/>
        <end position="33"/>
    </location>
</feature>